<dbReference type="SUPFAM" id="SSF54427">
    <property type="entry name" value="NTF2-like"/>
    <property type="match status" value="1"/>
</dbReference>
<dbReference type="InterPro" id="IPR032710">
    <property type="entry name" value="NTF2-like_dom_sf"/>
</dbReference>
<evidence type="ECO:0000313" key="3">
    <source>
        <dbReference type="Proteomes" id="UP000294744"/>
    </source>
</evidence>
<dbReference type="Gene3D" id="3.10.450.50">
    <property type="match status" value="1"/>
</dbReference>
<protein>
    <submittedName>
        <fullName evidence="2">Nuclear transport factor 2 family protein</fullName>
    </submittedName>
</protein>
<proteinExistence type="predicted"/>
<dbReference type="RefSeq" id="WP_132621549.1">
    <property type="nucleotide sequence ID" value="NZ_SMKV01000008.1"/>
</dbReference>
<dbReference type="AlphaFoldDB" id="A0A4R4UUG8"/>
<accession>A0A4R4UUG8</accession>
<dbReference type="InterPro" id="IPR037401">
    <property type="entry name" value="SnoaL-like"/>
</dbReference>
<evidence type="ECO:0000313" key="2">
    <source>
        <dbReference type="EMBL" id="TDC94136.1"/>
    </source>
</evidence>
<gene>
    <name evidence="2" type="ORF">E1161_09050</name>
</gene>
<reference evidence="2 3" key="1">
    <citation type="submission" date="2019-03" db="EMBL/GenBank/DDBJ databases">
        <title>Draft genome sequences of novel Actinobacteria.</title>
        <authorList>
            <person name="Sahin N."/>
            <person name="Ay H."/>
            <person name="Saygin H."/>
        </authorList>
    </citation>
    <scope>NUCLEOTIDE SEQUENCE [LARGE SCALE GENOMIC DNA]</scope>
    <source>
        <strain evidence="2 3">16K404</strain>
    </source>
</reference>
<feature type="domain" description="SnoaL-like" evidence="1">
    <location>
        <begin position="18"/>
        <end position="114"/>
    </location>
</feature>
<sequence length="132" mass="14742">MTNAHPRSNAFADALREFEDTGDNSQLYELFGENPELVRPEVAGSDHDTSDVARFWEEYRSQFSRISTEFVRIAEAGDIGVLEWTSSGTLATGRPIEYRGASLLTFDGQGRVRRFATYFDTAAFLRPEPPGG</sequence>
<dbReference type="OrthoDB" id="582607at2"/>
<evidence type="ECO:0000259" key="1">
    <source>
        <dbReference type="Pfam" id="PF12680"/>
    </source>
</evidence>
<comment type="caution">
    <text evidence="2">The sequence shown here is derived from an EMBL/GenBank/DDBJ whole genome shotgun (WGS) entry which is preliminary data.</text>
</comment>
<dbReference type="EMBL" id="SMKV01000008">
    <property type="protein sequence ID" value="TDC94136.1"/>
    <property type="molecule type" value="Genomic_DNA"/>
</dbReference>
<name>A0A4R4UUG8_9PSEU</name>
<dbReference type="Pfam" id="PF12680">
    <property type="entry name" value="SnoaL_2"/>
    <property type="match status" value="1"/>
</dbReference>
<organism evidence="2 3">
    <name type="scientific">Saccharopolyspora aridisoli</name>
    <dbReference type="NCBI Taxonomy" id="2530385"/>
    <lineage>
        <taxon>Bacteria</taxon>
        <taxon>Bacillati</taxon>
        <taxon>Actinomycetota</taxon>
        <taxon>Actinomycetes</taxon>
        <taxon>Pseudonocardiales</taxon>
        <taxon>Pseudonocardiaceae</taxon>
        <taxon>Saccharopolyspora</taxon>
    </lineage>
</organism>
<keyword evidence="3" id="KW-1185">Reference proteome</keyword>
<dbReference type="Proteomes" id="UP000294744">
    <property type="component" value="Unassembled WGS sequence"/>
</dbReference>